<dbReference type="HOGENOM" id="CLU_1658427_0_0_5"/>
<feature type="chain" id="PRO_5004105664" evidence="2">
    <location>
        <begin position="35"/>
        <end position="161"/>
    </location>
</feature>
<name>N0B850_9HYPH</name>
<feature type="region of interest" description="Disordered" evidence="1">
    <location>
        <begin position="120"/>
        <end position="161"/>
    </location>
</feature>
<dbReference type="Proteomes" id="UP000005952">
    <property type="component" value="Chromosome"/>
</dbReference>
<proteinExistence type="predicted"/>
<dbReference type="STRING" id="670307.HYPDE_33723"/>
<dbReference type="EMBL" id="CP005587">
    <property type="protein sequence ID" value="AGK58417.1"/>
    <property type="molecule type" value="Genomic_DNA"/>
</dbReference>
<dbReference type="AlphaFoldDB" id="N0B850"/>
<gene>
    <name evidence="3" type="ORF">HYPDE_33723</name>
</gene>
<keyword evidence="2" id="KW-0732">Signal</keyword>
<organism evidence="3 4">
    <name type="scientific">Hyphomicrobium denitrificans 1NES1</name>
    <dbReference type="NCBI Taxonomy" id="670307"/>
    <lineage>
        <taxon>Bacteria</taxon>
        <taxon>Pseudomonadati</taxon>
        <taxon>Pseudomonadota</taxon>
        <taxon>Alphaproteobacteria</taxon>
        <taxon>Hyphomicrobiales</taxon>
        <taxon>Hyphomicrobiaceae</taxon>
        <taxon>Hyphomicrobium</taxon>
    </lineage>
</organism>
<sequence>MTFMLSNGRSYRLGVALTAALISSAGFNSGPCWAKHKSQLTIPSDPCAKMNGYMTKRVNDMKGLKKTIDKEQSVPNTVAGIFDLMQGKPYVDQPKTQKLAEMRREANDLNETMRASGCTAVNIDEEMAKPEIPTLPTPTRKGKGKGQGEGLEADIPLRSNR</sequence>
<feature type="signal peptide" evidence="2">
    <location>
        <begin position="1"/>
        <end position="34"/>
    </location>
</feature>
<evidence type="ECO:0000256" key="2">
    <source>
        <dbReference type="SAM" id="SignalP"/>
    </source>
</evidence>
<accession>N0B850</accession>
<dbReference type="KEGG" id="hdt:HYPDE_33723"/>
<dbReference type="OrthoDB" id="7931805at2"/>
<evidence type="ECO:0000313" key="3">
    <source>
        <dbReference type="EMBL" id="AGK58417.1"/>
    </source>
</evidence>
<reference evidence="3 4" key="1">
    <citation type="journal article" date="2013" name="Genome Announc.">
        <title>Genome sequences for three denitrifying bacterial strains isolated from a uranium- and nitrate-contaminated subsurface environment.</title>
        <authorList>
            <person name="Venkatramanan R."/>
            <person name="Prakash O."/>
            <person name="Woyke T."/>
            <person name="Chain P."/>
            <person name="Goodwin L.A."/>
            <person name="Watson D."/>
            <person name="Brooks S."/>
            <person name="Kostka J.E."/>
            <person name="Green S.J."/>
        </authorList>
    </citation>
    <scope>NUCLEOTIDE SEQUENCE [LARGE SCALE GENOMIC DNA]</scope>
    <source>
        <strain evidence="3 4">1NES1</strain>
    </source>
</reference>
<protein>
    <submittedName>
        <fullName evidence="3">Uncharacterized protein</fullName>
    </submittedName>
</protein>
<evidence type="ECO:0000256" key="1">
    <source>
        <dbReference type="SAM" id="MobiDB-lite"/>
    </source>
</evidence>
<evidence type="ECO:0000313" key="4">
    <source>
        <dbReference type="Proteomes" id="UP000005952"/>
    </source>
</evidence>
<dbReference type="RefSeq" id="WP_015598442.1">
    <property type="nucleotide sequence ID" value="NC_021172.1"/>
</dbReference>
<keyword evidence="4" id="KW-1185">Reference proteome</keyword>